<evidence type="ECO:0000313" key="1">
    <source>
        <dbReference type="EMBL" id="OAS16294.1"/>
    </source>
</evidence>
<dbReference type="Pfam" id="PF02585">
    <property type="entry name" value="PIG-L"/>
    <property type="match status" value="1"/>
</dbReference>
<dbReference type="PANTHER" id="PTHR12993">
    <property type="entry name" value="N-ACETYLGLUCOSAMINYL-PHOSPHATIDYLINOSITOL DE-N-ACETYLASE-RELATED"/>
    <property type="match status" value="1"/>
</dbReference>
<dbReference type="SUPFAM" id="SSF102588">
    <property type="entry name" value="LmbE-like"/>
    <property type="match status" value="1"/>
</dbReference>
<dbReference type="Proteomes" id="UP000078454">
    <property type="component" value="Unassembled WGS sequence"/>
</dbReference>
<dbReference type="PANTHER" id="PTHR12993:SF11">
    <property type="entry name" value="N-ACETYLGLUCOSAMINYL-PHOSPHATIDYLINOSITOL DE-N-ACETYLASE"/>
    <property type="match status" value="1"/>
</dbReference>
<reference evidence="1 2" key="1">
    <citation type="submission" date="2016-05" db="EMBL/GenBank/DDBJ databases">
        <title>Paenibacillus sp. 1ZS3-15 nov., isolated from the rhizosphere soil.</title>
        <authorList>
            <person name="Zhang X.X."/>
            <person name="Zhang J."/>
        </authorList>
    </citation>
    <scope>NUCLEOTIDE SEQUENCE [LARGE SCALE GENOMIC DNA]</scope>
    <source>
        <strain evidence="1 2">1ZS3-15</strain>
    </source>
</reference>
<dbReference type="OrthoDB" id="9790023at2"/>
<accession>A0A198A474</accession>
<dbReference type="AlphaFoldDB" id="A0A198A474"/>
<dbReference type="GO" id="GO:0016811">
    <property type="term" value="F:hydrolase activity, acting on carbon-nitrogen (but not peptide) bonds, in linear amides"/>
    <property type="evidence" value="ECO:0007669"/>
    <property type="project" value="TreeGrafter"/>
</dbReference>
<protein>
    <submittedName>
        <fullName evidence="1">GlcNAc-PI de-N-acetylase</fullName>
    </submittedName>
</protein>
<dbReference type="InterPro" id="IPR024078">
    <property type="entry name" value="LmbE-like_dom_sf"/>
</dbReference>
<dbReference type="EMBL" id="LYPB01000076">
    <property type="protein sequence ID" value="OAS16294.1"/>
    <property type="molecule type" value="Genomic_DNA"/>
</dbReference>
<dbReference type="RefSeq" id="WP_068667209.1">
    <property type="nucleotide sequence ID" value="NZ_LYPB01000076.1"/>
</dbReference>
<dbReference type="InterPro" id="IPR003737">
    <property type="entry name" value="GlcNAc_PI_deacetylase-related"/>
</dbReference>
<sequence>MGSHNGFIYAHPDDETFLSGCLIRRLADQGEDNVLLLATRGDAGRQGLERAKNRQELAELREQEMLAAADILGISAIEHLGWPDGQLDEVDFETLVQQIITFIQRHEVENVYTFAEDGGNGHRDHIAISKATTAAVHSGACLSVKKLYYAFSPLLRAQGLQPSILVDTEKLWPVKAAALKAHHTQHVTIGRHFGNLVDFPEERRWEAFVLGWQDRNDELATW</sequence>
<comment type="caution">
    <text evidence="1">The sequence shown here is derived from an EMBL/GenBank/DDBJ whole genome shotgun (WGS) entry which is preliminary data.</text>
</comment>
<evidence type="ECO:0000313" key="2">
    <source>
        <dbReference type="Proteomes" id="UP000078454"/>
    </source>
</evidence>
<proteinExistence type="predicted"/>
<gene>
    <name evidence="1" type="ORF">A8708_19945</name>
</gene>
<name>A0A198A474_9BACL</name>
<dbReference type="STRING" id="1850517.A8708_19945"/>
<organism evidence="1 2">
    <name type="scientific">Paenibacillus oryzisoli</name>
    <dbReference type="NCBI Taxonomy" id="1850517"/>
    <lineage>
        <taxon>Bacteria</taxon>
        <taxon>Bacillati</taxon>
        <taxon>Bacillota</taxon>
        <taxon>Bacilli</taxon>
        <taxon>Bacillales</taxon>
        <taxon>Paenibacillaceae</taxon>
        <taxon>Paenibacillus</taxon>
    </lineage>
</organism>
<keyword evidence="2" id="KW-1185">Reference proteome</keyword>
<dbReference type="Gene3D" id="3.40.50.10320">
    <property type="entry name" value="LmbE-like"/>
    <property type="match status" value="1"/>
</dbReference>